<dbReference type="EMBL" id="AP021858">
    <property type="protein sequence ID" value="BBO22818.1"/>
    <property type="molecule type" value="Genomic_DNA"/>
</dbReference>
<keyword evidence="6" id="KW-0963">Cytoplasm</keyword>
<sequence length="158" mass="17764">MITEKSAELLTEQIGSELAASHNYRGIALYFARQSLMGWAKLFMDQAAEEREHAEKIIAFLVDNEVPFDLPAIGAATTRFSSALEATQAALDSERKVSGQFRTLSSVSLEEDDYTTFQFLQWFIEEQVEEEAKMQALIDLINSGINLFQAESLLEKFA</sequence>
<dbReference type="InterPro" id="IPR001519">
    <property type="entry name" value="Ferritin"/>
</dbReference>
<comment type="similarity">
    <text evidence="6">Belongs to the ferritin family. Prokaryotic subfamily.</text>
</comment>
<keyword evidence="3" id="KW-0560">Oxidoreductase</keyword>
<dbReference type="PROSITE" id="PS50905">
    <property type="entry name" value="FERRITIN_LIKE"/>
    <property type="match status" value="1"/>
</dbReference>
<dbReference type="GO" id="GO:0008199">
    <property type="term" value="F:ferric iron binding"/>
    <property type="evidence" value="ECO:0007669"/>
    <property type="project" value="InterPro"/>
</dbReference>
<dbReference type="PANTHER" id="PTHR11431">
    <property type="entry name" value="FERRITIN"/>
    <property type="match status" value="1"/>
</dbReference>
<dbReference type="InterPro" id="IPR012347">
    <property type="entry name" value="Ferritin-like"/>
</dbReference>
<dbReference type="GO" id="GO:0005829">
    <property type="term" value="C:cytosol"/>
    <property type="evidence" value="ECO:0007669"/>
    <property type="project" value="TreeGrafter"/>
</dbReference>
<name>A0A809R821_9BACT</name>
<dbReference type="GO" id="GO:0004322">
    <property type="term" value="F:ferroxidase activity"/>
    <property type="evidence" value="ECO:0007669"/>
    <property type="project" value="TreeGrafter"/>
</dbReference>
<dbReference type="PANTHER" id="PTHR11431:SF127">
    <property type="entry name" value="BACTERIAL NON-HEME FERRITIN"/>
    <property type="match status" value="1"/>
</dbReference>
<feature type="binding site" evidence="5">
    <location>
        <position position="127"/>
    </location>
    <ligand>
        <name>Fe cation</name>
        <dbReference type="ChEBI" id="CHEBI:24875"/>
        <label>1</label>
    </ligand>
</feature>
<evidence type="ECO:0000256" key="5">
    <source>
        <dbReference type="PIRSR" id="PIRSR601519-1"/>
    </source>
</evidence>
<dbReference type="Pfam" id="PF00210">
    <property type="entry name" value="Ferritin"/>
    <property type="match status" value="1"/>
</dbReference>
<dbReference type="InterPro" id="IPR009040">
    <property type="entry name" value="Ferritin-like_diiron"/>
</dbReference>
<evidence type="ECO:0000256" key="1">
    <source>
        <dbReference type="ARBA" id="ARBA00022434"/>
    </source>
</evidence>
<feature type="binding site" evidence="5">
    <location>
        <position position="50"/>
    </location>
    <ligand>
        <name>Fe cation</name>
        <dbReference type="ChEBI" id="CHEBI:24875"/>
        <label>1</label>
    </ligand>
</feature>
<feature type="binding site" evidence="5">
    <location>
        <position position="94"/>
    </location>
    <ligand>
        <name>Fe cation</name>
        <dbReference type="ChEBI" id="CHEBI:24875"/>
        <label>1</label>
    </ligand>
</feature>
<dbReference type="EC" id="1.16.3.2" evidence="6"/>
<dbReference type="GO" id="GO:0006826">
    <property type="term" value="P:iron ion transport"/>
    <property type="evidence" value="ECO:0007669"/>
    <property type="project" value="InterPro"/>
</dbReference>
<dbReference type="InterPro" id="IPR009078">
    <property type="entry name" value="Ferritin-like_SF"/>
</dbReference>
<dbReference type="Gene3D" id="1.20.1260.10">
    <property type="match status" value="1"/>
</dbReference>
<comment type="subcellular location">
    <subcellularLocation>
        <location evidence="6">Cytoplasm</location>
    </subcellularLocation>
</comment>
<proteinExistence type="inferred from homology"/>
<dbReference type="SUPFAM" id="SSF47240">
    <property type="entry name" value="Ferritin-like"/>
    <property type="match status" value="1"/>
</dbReference>
<dbReference type="KEGG" id="npy:NPRO_04130"/>
<evidence type="ECO:0000259" key="7">
    <source>
        <dbReference type="PROSITE" id="PS50905"/>
    </source>
</evidence>
<dbReference type="CDD" id="cd01055">
    <property type="entry name" value="Nonheme_Ferritin"/>
    <property type="match status" value="1"/>
</dbReference>
<accession>A0A809R821</accession>
<evidence type="ECO:0000313" key="8">
    <source>
        <dbReference type="EMBL" id="BBO22818.1"/>
    </source>
</evidence>
<comment type="catalytic activity">
    <reaction evidence="6">
        <text>4 Fe(2+) + O2 + 6 H2O = 4 iron(III) oxide-hydroxide + 12 H(+)</text>
        <dbReference type="Rhea" id="RHEA:11972"/>
        <dbReference type="ChEBI" id="CHEBI:15377"/>
        <dbReference type="ChEBI" id="CHEBI:15378"/>
        <dbReference type="ChEBI" id="CHEBI:15379"/>
        <dbReference type="ChEBI" id="CHEBI:29033"/>
        <dbReference type="ChEBI" id="CHEBI:78619"/>
        <dbReference type="EC" id="1.16.3.2"/>
    </reaction>
</comment>
<feature type="domain" description="Ferritin-like diiron" evidence="7">
    <location>
        <begin position="1"/>
        <end position="145"/>
    </location>
</feature>
<protein>
    <recommendedName>
        <fullName evidence="6">Ferritin</fullName>
        <ecNumber evidence="6">1.16.3.2</ecNumber>
    </recommendedName>
</protein>
<evidence type="ECO:0000256" key="3">
    <source>
        <dbReference type="ARBA" id="ARBA00023002"/>
    </source>
</evidence>
<organism evidence="8 9">
    <name type="scientific">Candidatus Nitrosymbiomonas proteolyticus</name>
    <dbReference type="NCBI Taxonomy" id="2608984"/>
    <lineage>
        <taxon>Bacteria</taxon>
        <taxon>Bacillati</taxon>
        <taxon>Armatimonadota</taxon>
        <taxon>Armatimonadota incertae sedis</taxon>
        <taxon>Candidatus Nitrosymbiomonas</taxon>
    </lineage>
</organism>
<keyword evidence="1 6" id="KW-0409">Iron storage</keyword>
<dbReference type="Proteomes" id="UP000662873">
    <property type="component" value="Chromosome"/>
</dbReference>
<dbReference type="GO" id="GO:0008198">
    <property type="term" value="F:ferrous iron binding"/>
    <property type="evidence" value="ECO:0007669"/>
    <property type="project" value="TreeGrafter"/>
</dbReference>
<feature type="binding site" evidence="5">
    <location>
        <position position="53"/>
    </location>
    <ligand>
        <name>Fe cation</name>
        <dbReference type="ChEBI" id="CHEBI:24875"/>
        <label>1</label>
    </ligand>
</feature>
<keyword evidence="4 5" id="KW-0408">Iron</keyword>
<dbReference type="AlphaFoldDB" id="A0A809R821"/>
<evidence type="ECO:0000256" key="2">
    <source>
        <dbReference type="ARBA" id="ARBA00022723"/>
    </source>
</evidence>
<feature type="binding site" evidence="5">
    <location>
        <position position="17"/>
    </location>
    <ligand>
        <name>Fe cation</name>
        <dbReference type="ChEBI" id="CHEBI:24875"/>
        <label>1</label>
    </ligand>
</feature>
<dbReference type="InterPro" id="IPR041719">
    <property type="entry name" value="Ferritin_prok"/>
</dbReference>
<gene>
    <name evidence="8" type="ORF">NPRO_04130</name>
</gene>
<keyword evidence="2 5" id="KW-0479">Metal-binding</keyword>
<dbReference type="GO" id="GO:0006879">
    <property type="term" value="P:intracellular iron ion homeostasis"/>
    <property type="evidence" value="ECO:0007669"/>
    <property type="project" value="UniProtKB-KW"/>
</dbReference>
<evidence type="ECO:0000256" key="6">
    <source>
        <dbReference type="RuleBase" id="RU361145"/>
    </source>
</evidence>
<evidence type="ECO:0000256" key="4">
    <source>
        <dbReference type="ARBA" id="ARBA00023004"/>
    </source>
</evidence>
<dbReference type="InterPro" id="IPR008331">
    <property type="entry name" value="Ferritin_DPS_dom"/>
</dbReference>
<reference evidence="8" key="1">
    <citation type="journal article" name="DNA Res.">
        <title>The physiological potential of anammox bacteria as revealed by their core genome structure.</title>
        <authorList>
            <person name="Okubo T."/>
            <person name="Toyoda A."/>
            <person name="Fukuhara K."/>
            <person name="Uchiyama I."/>
            <person name="Harigaya Y."/>
            <person name="Kuroiwa M."/>
            <person name="Suzuki T."/>
            <person name="Murakami Y."/>
            <person name="Suwa Y."/>
            <person name="Takami H."/>
        </authorList>
    </citation>
    <scope>NUCLEOTIDE SEQUENCE</scope>
    <source>
        <strain evidence="8">317325-2</strain>
    </source>
</reference>
<evidence type="ECO:0000313" key="9">
    <source>
        <dbReference type="Proteomes" id="UP000662873"/>
    </source>
</evidence>
<comment type="function">
    <text evidence="6">Iron-storage protein.</text>
</comment>